<keyword evidence="2" id="KW-1185">Reference proteome</keyword>
<dbReference type="AlphaFoldDB" id="A0A9N9ZGX3"/>
<organism evidence="1 2">
    <name type="scientific">Clonostachys solani</name>
    <dbReference type="NCBI Taxonomy" id="160281"/>
    <lineage>
        <taxon>Eukaryota</taxon>
        <taxon>Fungi</taxon>
        <taxon>Dikarya</taxon>
        <taxon>Ascomycota</taxon>
        <taxon>Pezizomycotina</taxon>
        <taxon>Sordariomycetes</taxon>
        <taxon>Hypocreomycetidae</taxon>
        <taxon>Hypocreales</taxon>
        <taxon>Bionectriaceae</taxon>
        <taxon>Clonostachys</taxon>
    </lineage>
</organism>
<accession>A0A9N9ZGX3</accession>
<sequence length="66" mass="7626">MGGFSDADDYRVLPNQDAKMDIFRHVNTMTKGRGWLPTSEKGRVRMERKGKVGDLVHQKESKLYKD</sequence>
<comment type="caution">
    <text evidence="1">The sequence shown here is derived from an EMBL/GenBank/DDBJ whole genome shotgun (WGS) entry which is preliminary data.</text>
</comment>
<protein>
    <submittedName>
        <fullName evidence="1">Uncharacterized protein</fullName>
    </submittedName>
</protein>
<evidence type="ECO:0000313" key="1">
    <source>
        <dbReference type="EMBL" id="CAH0055153.1"/>
    </source>
</evidence>
<dbReference type="EMBL" id="CABFOC020000054">
    <property type="protein sequence ID" value="CAH0055153.1"/>
    <property type="molecule type" value="Genomic_DNA"/>
</dbReference>
<reference evidence="1" key="1">
    <citation type="submission" date="2021-10" db="EMBL/GenBank/DDBJ databases">
        <authorList>
            <person name="Piombo E."/>
        </authorList>
    </citation>
    <scope>NUCLEOTIDE SEQUENCE</scope>
</reference>
<dbReference type="Proteomes" id="UP000775872">
    <property type="component" value="Unassembled WGS sequence"/>
</dbReference>
<gene>
    <name evidence="1" type="ORF">CSOL1703_00017056</name>
</gene>
<proteinExistence type="predicted"/>
<name>A0A9N9ZGX3_9HYPO</name>
<evidence type="ECO:0000313" key="2">
    <source>
        <dbReference type="Proteomes" id="UP000775872"/>
    </source>
</evidence>